<evidence type="ECO:0000313" key="2">
    <source>
        <dbReference type="Proteomes" id="UP000789920"/>
    </source>
</evidence>
<sequence>MPRTLTQETILELKNQLSALPDTEEFREKREKLEVKITSYEIVSTPAAIDFLKDILETKKKLLPKQGIFSFAQILTREQFYRQQKRNKGLRAKPFRHWTQQQLAEQEAETIFLRKSPQGLKEAQEVLQNHFKREFEELYKDNPQQLAQITASP</sequence>
<comment type="caution">
    <text evidence="1">The sequence shown here is derived from an EMBL/GenBank/DDBJ whole genome shotgun (WGS) entry which is preliminary data.</text>
</comment>
<proteinExistence type="predicted"/>
<reference evidence="1" key="1">
    <citation type="submission" date="2021-06" db="EMBL/GenBank/DDBJ databases">
        <authorList>
            <person name="Kallberg Y."/>
            <person name="Tangrot J."/>
            <person name="Rosling A."/>
        </authorList>
    </citation>
    <scope>NUCLEOTIDE SEQUENCE</scope>
    <source>
        <strain evidence="1">MA461A</strain>
    </source>
</reference>
<gene>
    <name evidence="1" type="ORF">RPERSI_LOCUS26281</name>
</gene>
<name>A0ACA9S2U9_9GLOM</name>
<protein>
    <submittedName>
        <fullName evidence="1">18920_t:CDS:1</fullName>
    </submittedName>
</protein>
<accession>A0ACA9S2U9</accession>
<dbReference type="Proteomes" id="UP000789920">
    <property type="component" value="Unassembled WGS sequence"/>
</dbReference>
<organism evidence="1 2">
    <name type="scientific">Racocetra persica</name>
    <dbReference type="NCBI Taxonomy" id="160502"/>
    <lineage>
        <taxon>Eukaryota</taxon>
        <taxon>Fungi</taxon>
        <taxon>Fungi incertae sedis</taxon>
        <taxon>Mucoromycota</taxon>
        <taxon>Glomeromycotina</taxon>
        <taxon>Glomeromycetes</taxon>
        <taxon>Diversisporales</taxon>
        <taxon>Gigasporaceae</taxon>
        <taxon>Racocetra</taxon>
    </lineage>
</organism>
<keyword evidence="2" id="KW-1185">Reference proteome</keyword>
<evidence type="ECO:0000313" key="1">
    <source>
        <dbReference type="EMBL" id="CAG8824572.1"/>
    </source>
</evidence>
<dbReference type="EMBL" id="CAJVQC010089146">
    <property type="protein sequence ID" value="CAG8824572.1"/>
    <property type="molecule type" value="Genomic_DNA"/>
</dbReference>